<name>A0A484FC85_COLOR</name>
<accession>A0A484FC85</accession>
<reference evidence="2" key="1">
    <citation type="journal article" date="2013" name="New Phytol.">
        <title>Comparative genomic and transcriptomic analyses reveal the hemibiotrophic stage shift of Colletotrichum fungi.</title>
        <authorList>
            <person name="Gan P."/>
            <person name="Ikeda K."/>
            <person name="Irieda H."/>
            <person name="Narusaka M."/>
            <person name="O'Connell R.J."/>
            <person name="Narusaka Y."/>
            <person name="Takano Y."/>
            <person name="Kubo Y."/>
            <person name="Shirasu K."/>
        </authorList>
    </citation>
    <scope>NUCLEOTIDE SEQUENCE [LARGE SCALE GENOMIC DNA]</scope>
    <source>
        <strain evidence="2">104-T / ATCC 96160 / CBS 514.97 / LARS 414 / MAFF 240422</strain>
    </source>
</reference>
<organism evidence="1 2">
    <name type="scientific">Colletotrichum orbiculare (strain 104-T / ATCC 96160 / CBS 514.97 / LARS 414 / MAFF 240422)</name>
    <name type="common">Cucumber anthracnose fungus</name>
    <name type="synonym">Colletotrichum lagenarium</name>
    <dbReference type="NCBI Taxonomy" id="1213857"/>
    <lineage>
        <taxon>Eukaryota</taxon>
        <taxon>Fungi</taxon>
        <taxon>Dikarya</taxon>
        <taxon>Ascomycota</taxon>
        <taxon>Pezizomycotina</taxon>
        <taxon>Sordariomycetes</taxon>
        <taxon>Hypocreomycetidae</taxon>
        <taxon>Glomerellales</taxon>
        <taxon>Glomerellaceae</taxon>
        <taxon>Colletotrichum</taxon>
        <taxon>Colletotrichum orbiculare species complex</taxon>
    </lineage>
</organism>
<dbReference type="EMBL" id="AMCV02000037">
    <property type="protein sequence ID" value="TDZ15960.1"/>
    <property type="molecule type" value="Genomic_DNA"/>
</dbReference>
<protein>
    <submittedName>
        <fullName evidence="1">Uncharacterized protein</fullName>
    </submittedName>
</protein>
<dbReference type="AlphaFoldDB" id="A0A484FC85"/>
<sequence>MATDWTVLLQPHGGVGLDMCAFGPPVLALLPQGDNSLASQTRTIVTGCWSKVTRNHPGHVVNPQRLVLRPPVLFTCISAKFST</sequence>
<gene>
    <name evidence="1" type="ORF">Cob_v010969</name>
</gene>
<evidence type="ECO:0000313" key="2">
    <source>
        <dbReference type="Proteomes" id="UP000014480"/>
    </source>
</evidence>
<evidence type="ECO:0000313" key="1">
    <source>
        <dbReference type="EMBL" id="TDZ15960.1"/>
    </source>
</evidence>
<proteinExistence type="predicted"/>
<reference evidence="2" key="2">
    <citation type="journal article" date="2019" name="Mol. Plant Microbe Interact.">
        <title>Genome sequence resources for four phytopathogenic fungi from the Colletotrichum orbiculare species complex.</title>
        <authorList>
            <person name="Gan P."/>
            <person name="Tsushima A."/>
            <person name="Narusaka M."/>
            <person name="Narusaka Y."/>
            <person name="Takano Y."/>
            <person name="Kubo Y."/>
            <person name="Shirasu K."/>
        </authorList>
    </citation>
    <scope>GENOME REANNOTATION</scope>
    <source>
        <strain evidence="2">104-T / ATCC 96160 / CBS 514.97 / LARS 414 / MAFF 240422</strain>
    </source>
</reference>
<keyword evidence="2" id="KW-1185">Reference proteome</keyword>
<dbReference type="Proteomes" id="UP000014480">
    <property type="component" value="Unassembled WGS sequence"/>
</dbReference>
<comment type="caution">
    <text evidence="1">The sequence shown here is derived from an EMBL/GenBank/DDBJ whole genome shotgun (WGS) entry which is preliminary data.</text>
</comment>